<accession>D9IXN5</accession>
<organism evidence="8">
    <name type="scientific">Chromerida sp. RM11</name>
    <dbReference type="NCBI Taxonomy" id="348535"/>
    <lineage>
        <taxon>Eukaryota</taxon>
        <taxon>Sar</taxon>
        <taxon>Alveolata</taxon>
        <taxon>Colpodellida</taxon>
    </lineage>
</organism>
<name>D9IXN5_9ALVE</name>
<dbReference type="PANTHER" id="PTHR11831">
    <property type="entry name" value="30S 40S RIBOSOMAL PROTEIN"/>
    <property type="match status" value="1"/>
</dbReference>
<keyword evidence="3 6" id="KW-0694">RNA-binding</keyword>
<keyword evidence="8" id="KW-0934">Plastid</keyword>
<dbReference type="Gene3D" id="3.10.290.10">
    <property type="entry name" value="RNA-binding S4 domain"/>
    <property type="match status" value="1"/>
</dbReference>
<dbReference type="SUPFAM" id="SSF55174">
    <property type="entry name" value="Alpha-L RNA-binding motif"/>
    <property type="match status" value="1"/>
</dbReference>
<evidence type="ECO:0000256" key="2">
    <source>
        <dbReference type="ARBA" id="ARBA00022730"/>
    </source>
</evidence>
<dbReference type="InterPro" id="IPR036986">
    <property type="entry name" value="S4_RNA-bd_sf"/>
</dbReference>
<dbReference type="PANTHER" id="PTHR11831:SF4">
    <property type="entry name" value="SMALL RIBOSOMAL SUBUNIT PROTEIN US4M"/>
    <property type="match status" value="1"/>
</dbReference>
<evidence type="ECO:0000256" key="5">
    <source>
        <dbReference type="ARBA" id="ARBA00023274"/>
    </source>
</evidence>
<dbReference type="GO" id="GO:0003735">
    <property type="term" value="F:structural constituent of ribosome"/>
    <property type="evidence" value="ECO:0007669"/>
    <property type="project" value="TreeGrafter"/>
</dbReference>
<dbReference type="CDD" id="cd00165">
    <property type="entry name" value="S4"/>
    <property type="match status" value="1"/>
</dbReference>
<feature type="domain" description="RNA-binding S4" evidence="7">
    <location>
        <begin position="84"/>
        <end position="148"/>
    </location>
</feature>
<protein>
    <submittedName>
        <fullName evidence="8">Ribosomal protein S4</fullName>
    </submittedName>
</protein>
<keyword evidence="8" id="KW-0150">Chloroplast</keyword>
<gene>
    <name evidence="8" type="primary">rps4</name>
</gene>
<evidence type="ECO:0000256" key="6">
    <source>
        <dbReference type="PROSITE-ProRule" id="PRU00182"/>
    </source>
</evidence>
<dbReference type="GO" id="GO:0042274">
    <property type="term" value="P:ribosomal small subunit biogenesis"/>
    <property type="evidence" value="ECO:0007669"/>
    <property type="project" value="TreeGrafter"/>
</dbReference>
<dbReference type="PROSITE" id="PS50889">
    <property type="entry name" value="S4"/>
    <property type="match status" value="1"/>
</dbReference>
<dbReference type="GO" id="GO:0019843">
    <property type="term" value="F:rRNA binding"/>
    <property type="evidence" value="ECO:0007669"/>
    <property type="project" value="UniProtKB-KW"/>
</dbReference>
<dbReference type="InterPro" id="IPR002942">
    <property type="entry name" value="S4_RNA-bd"/>
</dbReference>
<evidence type="ECO:0000313" key="8">
    <source>
        <dbReference type="EMBL" id="ADJ66602.1"/>
    </source>
</evidence>
<comment type="similarity">
    <text evidence="1">Belongs to the universal ribosomal protein uS4 family.</text>
</comment>
<dbReference type="SMART" id="SM00363">
    <property type="entry name" value="S4"/>
    <property type="match status" value="1"/>
</dbReference>
<proteinExistence type="inferred from homology"/>
<geneLocation type="chloroplast" evidence="8"/>
<dbReference type="GeneID" id="9481077"/>
<dbReference type="RefSeq" id="YP_003795414.1">
    <property type="nucleotide sequence ID" value="NC_014345.1"/>
</dbReference>
<keyword evidence="4 8" id="KW-0689">Ribosomal protein</keyword>
<keyword evidence="2" id="KW-0699">rRNA-binding</keyword>
<sequence length="207" mass="23886">MKIQLKKKTLRKLQLTSHPRFQEKPRSRSLDLTKDSKISVRRLIEKQRLRYHHSLTQSQVKRYVAETRKYPGPSGLALLCELAMRLDSFLFQVGFAVSIRSSRQLIRHGHVFVNGRVVSLPGYRCKQGDLICIAPRVESRRLVSRHVLATRTKRAANTFNKSFSALTPVSEYAKVCPRNLKILVLRNIKPRELLLKVDPMLVLESFA</sequence>
<dbReference type="AlphaFoldDB" id="D9IXN5"/>
<dbReference type="Gene3D" id="1.10.1050.10">
    <property type="entry name" value="Ribosomal Protein S4 Delta 41, Chain A, domain 1"/>
    <property type="match status" value="1"/>
</dbReference>
<evidence type="ECO:0000259" key="7">
    <source>
        <dbReference type="SMART" id="SM00363"/>
    </source>
</evidence>
<keyword evidence="5" id="KW-0687">Ribonucleoprotein</keyword>
<dbReference type="InterPro" id="IPR022801">
    <property type="entry name" value="Ribosomal_uS4"/>
</dbReference>
<reference evidence="8" key="1">
    <citation type="journal article" date="2010" name="Proc. Natl. Acad. Sci. U.S.A.">
        <title>A common red algal origin of the apicomplexan, dinoflagellate, and heterokont plastids.</title>
        <authorList>
            <person name="Janouskovec J."/>
            <person name="Horak A."/>
            <person name="Obornik M."/>
            <person name="Lukes J."/>
            <person name="Keeling P.J."/>
        </authorList>
    </citation>
    <scope>NUCLEOTIDE SEQUENCE [LARGE SCALE GENOMIC DNA]</scope>
</reference>
<dbReference type="Pfam" id="PF01479">
    <property type="entry name" value="S4"/>
    <property type="match status" value="1"/>
</dbReference>
<evidence type="ECO:0000256" key="1">
    <source>
        <dbReference type="ARBA" id="ARBA00007465"/>
    </source>
</evidence>
<evidence type="ECO:0000256" key="4">
    <source>
        <dbReference type="ARBA" id="ARBA00022980"/>
    </source>
</evidence>
<dbReference type="GO" id="GO:0015935">
    <property type="term" value="C:small ribosomal subunit"/>
    <property type="evidence" value="ECO:0007669"/>
    <property type="project" value="TreeGrafter"/>
</dbReference>
<dbReference type="EMBL" id="HM222968">
    <property type="protein sequence ID" value="ADJ66602.1"/>
    <property type="molecule type" value="Genomic_DNA"/>
</dbReference>
<evidence type="ECO:0000256" key="3">
    <source>
        <dbReference type="ARBA" id="ARBA00022884"/>
    </source>
</evidence>